<evidence type="ECO:0000256" key="5">
    <source>
        <dbReference type="ARBA" id="ARBA00022679"/>
    </source>
</evidence>
<comment type="caution">
    <text evidence="14">The sequence shown here is derived from an EMBL/GenBank/DDBJ whole genome shotgun (WGS) entry which is preliminary data.</text>
</comment>
<reference evidence="15" key="1">
    <citation type="journal article" date="2019" name="Int. J. Syst. Evol. Microbiol.">
        <title>The Global Catalogue of Microorganisms (GCM) 10K type strain sequencing project: providing services to taxonomists for standard genome sequencing and annotation.</title>
        <authorList>
            <consortium name="The Broad Institute Genomics Platform"/>
            <consortium name="The Broad Institute Genome Sequencing Center for Infectious Disease"/>
            <person name="Wu L."/>
            <person name="Ma J."/>
        </authorList>
    </citation>
    <scope>NUCLEOTIDE SEQUENCE [LARGE SCALE GENOMIC DNA]</scope>
    <source>
        <strain evidence="15">JCM 18304</strain>
    </source>
</reference>
<dbReference type="SMART" id="SM00388">
    <property type="entry name" value="HisKA"/>
    <property type="match status" value="1"/>
</dbReference>
<dbReference type="PROSITE" id="PS50885">
    <property type="entry name" value="HAMP"/>
    <property type="match status" value="1"/>
</dbReference>
<dbReference type="Gene3D" id="3.30.565.10">
    <property type="entry name" value="Histidine kinase-like ATPase, C-terminal domain"/>
    <property type="match status" value="1"/>
</dbReference>
<accession>A0ABP9RLN7</accession>
<dbReference type="Gene3D" id="1.10.287.130">
    <property type="match status" value="1"/>
</dbReference>
<dbReference type="InterPro" id="IPR003661">
    <property type="entry name" value="HisK_dim/P_dom"/>
</dbReference>
<dbReference type="Gene3D" id="6.10.340.10">
    <property type="match status" value="1"/>
</dbReference>
<keyword evidence="7 14" id="KW-0418">Kinase</keyword>
<keyword evidence="5" id="KW-0808">Transferase</keyword>
<name>A0ABP9RLN7_9ACTN</name>
<keyword evidence="9" id="KW-0902">Two-component regulatory system</keyword>
<evidence type="ECO:0000259" key="12">
    <source>
        <dbReference type="PROSITE" id="PS50109"/>
    </source>
</evidence>
<organism evidence="14 15">
    <name type="scientific">Rugosimonospora acidiphila</name>
    <dbReference type="NCBI Taxonomy" id="556531"/>
    <lineage>
        <taxon>Bacteria</taxon>
        <taxon>Bacillati</taxon>
        <taxon>Actinomycetota</taxon>
        <taxon>Actinomycetes</taxon>
        <taxon>Micromonosporales</taxon>
        <taxon>Micromonosporaceae</taxon>
        <taxon>Rugosimonospora</taxon>
    </lineage>
</organism>
<dbReference type="SMART" id="SM00304">
    <property type="entry name" value="HAMP"/>
    <property type="match status" value="1"/>
</dbReference>
<dbReference type="EMBL" id="BAABJQ010000003">
    <property type="protein sequence ID" value="GAA5180481.1"/>
    <property type="molecule type" value="Genomic_DNA"/>
</dbReference>
<evidence type="ECO:0000256" key="10">
    <source>
        <dbReference type="SAM" id="MobiDB-lite"/>
    </source>
</evidence>
<dbReference type="Pfam" id="PF00512">
    <property type="entry name" value="HisKA"/>
    <property type="match status" value="1"/>
</dbReference>
<dbReference type="InterPro" id="IPR003660">
    <property type="entry name" value="HAMP_dom"/>
</dbReference>
<comment type="subcellular location">
    <subcellularLocation>
        <location evidence="2">Cell membrane</location>
    </subcellularLocation>
</comment>
<feature type="domain" description="Histidine kinase" evidence="12">
    <location>
        <begin position="155"/>
        <end position="370"/>
    </location>
</feature>
<sequence length="379" mass="39831">MTAAPPRQPPATLRTRLVVGNLVLIAAALAVTWTVATVAGPPLFRDHIEQDQALPPGLLDRAEQAFHIANLLEVLLATAIAAVLTVGLSLLITRPVSRTITAMAATSARLAHGDYAARLVPGRASREVHTLAGTINGLATKIQNTEATRRRMLTDLAHEMRTPLAAIDGYLEAICDGIETADAPTIAILRGQLQKLVRLADDINAVSAADEHRLALAIRPTPVVEIIESAAESLRPAYSAKGVTLRVAGAPDTPVNADPARIGQVLINVLNNALRHTPPGGQVAIDTATGPATTEITIRDTGEGIPPEHLPYLFERFYRAHSSRQHDDQGSGVGLTISRAIVTAHAGSIAVESPGSGHGATVRIKLPTGRSGRDPSLGE</sequence>
<dbReference type="PRINTS" id="PR00344">
    <property type="entry name" value="BCTRLSENSOR"/>
</dbReference>
<feature type="domain" description="HAMP" evidence="13">
    <location>
        <begin position="94"/>
        <end position="147"/>
    </location>
</feature>
<evidence type="ECO:0000256" key="6">
    <source>
        <dbReference type="ARBA" id="ARBA00022692"/>
    </source>
</evidence>
<dbReference type="PANTHER" id="PTHR43547:SF2">
    <property type="entry name" value="HYBRID SIGNAL TRANSDUCTION HISTIDINE KINASE C"/>
    <property type="match status" value="1"/>
</dbReference>
<gene>
    <name evidence="14" type="ORF">GCM10023322_12880</name>
</gene>
<keyword evidence="8 11" id="KW-1133">Transmembrane helix</keyword>
<feature type="transmembrane region" description="Helical" evidence="11">
    <location>
        <begin position="17"/>
        <end position="36"/>
    </location>
</feature>
<evidence type="ECO:0000313" key="15">
    <source>
        <dbReference type="Proteomes" id="UP001501570"/>
    </source>
</evidence>
<evidence type="ECO:0000256" key="9">
    <source>
        <dbReference type="ARBA" id="ARBA00023012"/>
    </source>
</evidence>
<keyword evidence="15" id="KW-1185">Reference proteome</keyword>
<dbReference type="CDD" id="cd00082">
    <property type="entry name" value="HisKA"/>
    <property type="match status" value="1"/>
</dbReference>
<dbReference type="InterPro" id="IPR036097">
    <property type="entry name" value="HisK_dim/P_sf"/>
</dbReference>
<dbReference type="SMART" id="SM00387">
    <property type="entry name" value="HATPase_c"/>
    <property type="match status" value="1"/>
</dbReference>
<dbReference type="InterPro" id="IPR004358">
    <property type="entry name" value="Sig_transdc_His_kin-like_C"/>
</dbReference>
<keyword evidence="11" id="KW-0472">Membrane</keyword>
<dbReference type="InterPro" id="IPR005467">
    <property type="entry name" value="His_kinase_dom"/>
</dbReference>
<dbReference type="InterPro" id="IPR036890">
    <property type="entry name" value="HATPase_C_sf"/>
</dbReference>
<evidence type="ECO:0000256" key="8">
    <source>
        <dbReference type="ARBA" id="ARBA00022989"/>
    </source>
</evidence>
<evidence type="ECO:0000256" key="1">
    <source>
        <dbReference type="ARBA" id="ARBA00000085"/>
    </source>
</evidence>
<dbReference type="CDD" id="cd00075">
    <property type="entry name" value="HATPase"/>
    <property type="match status" value="1"/>
</dbReference>
<evidence type="ECO:0000256" key="11">
    <source>
        <dbReference type="SAM" id="Phobius"/>
    </source>
</evidence>
<feature type="region of interest" description="Disordered" evidence="10">
    <location>
        <begin position="352"/>
        <end position="379"/>
    </location>
</feature>
<protein>
    <recommendedName>
        <fullName evidence="3">histidine kinase</fullName>
        <ecNumber evidence="3">2.7.13.3</ecNumber>
    </recommendedName>
</protein>
<dbReference type="Pfam" id="PF00672">
    <property type="entry name" value="HAMP"/>
    <property type="match status" value="1"/>
</dbReference>
<keyword evidence="6 11" id="KW-0812">Transmembrane</keyword>
<dbReference type="PROSITE" id="PS50109">
    <property type="entry name" value="HIS_KIN"/>
    <property type="match status" value="1"/>
</dbReference>
<dbReference type="PANTHER" id="PTHR43547">
    <property type="entry name" value="TWO-COMPONENT HISTIDINE KINASE"/>
    <property type="match status" value="1"/>
</dbReference>
<dbReference type="GO" id="GO:0016301">
    <property type="term" value="F:kinase activity"/>
    <property type="evidence" value="ECO:0007669"/>
    <property type="project" value="UniProtKB-KW"/>
</dbReference>
<evidence type="ECO:0000256" key="3">
    <source>
        <dbReference type="ARBA" id="ARBA00012438"/>
    </source>
</evidence>
<dbReference type="Pfam" id="PF02518">
    <property type="entry name" value="HATPase_c"/>
    <property type="match status" value="1"/>
</dbReference>
<dbReference type="SUPFAM" id="SSF47384">
    <property type="entry name" value="Homodimeric domain of signal transducing histidine kinase"/>
    <property type="match status" value="1"/>
</dbReference>
<evidence type="ECO:0000259" key="13">
    <source>
        <dbReference type="PROSITE" id="PS50885"/>
    </source>
</evidence>
<evidence type="ECO:0000256" key="2">
    <source>
        <dbReference type="ARBA" id="ARBA00004236"/>
    </source>
</evidence>
<comment type="catalytic activity">
    <reaction evidence="1">
        <text>ATP + protein L-histidine = ADP + protein N-phospho-L-histidine.</text>
        <dbReference type="EC" id="2.7.13.3"/>
    </reaction>
</comment>
<dbReference type="InterPro" id="IPR003594">
    <property type="entry name" value="HATPase_dom"/>
</dbReference>
<evidence type="ECO:0000313" key="14">
    <source>
        <dbReference type="EMBL" id="GAA5180481.1"/>
    </source>
</evidence>
<dbReference type="EC" id="2.7.13.3" evidence="3"/>
<dbReference type="RefSeq" id="WP_345627000.1">
    <property type="nucleotide sequence ID" value="NZ_BAABJQ010000003.1"/>
</dbReference>
<keyword evidence="4" id="KW-0597">Phosphoprotein</keyword>
<dbReference type="Proteomes" id="UP001501570">
    <property type="component" value="Unassembled WGS sequence"/>
</dbReference>
<feature type="transmembrane region" description="Helical" evidence="11">
    <location>
        <begin position="74"/>
        <end position="93"/>
    </location>
</feature>
<evidence type="ECO:0000256" key="4">
    <source>
        <dbReference type="ARBA" id="ARBA00022553"/>
    </source>
</evidence>
<proteinExistence type="predicted"/>
<evidence type="ECO:0000256" key="7">
    <source>
        <dbReference type="ARBA" id="ARBA00022777"/>
    </source>
</evidence>
<dbReference type="SUPFAM" id="SSF55874">
    <property type="entry name" value="ATPase domain of HSP90 chaperone/DNA topoisomerase II/histidine kinase"/>
    <property type="match status" value="1"/>
</dbReference>